<name>A0A077DE35_9BURK</name>
<dbReference type="FunFam" id="3.90.230.10:FF:000004">
    <property type="entry name" value="xaa-Pro aminopeptidase 1 isoform X1"/>
    <property type="match status" value="1"/>
</dbReference>
<dbReference type="InterPro" id="IPR033740">
    <property type="entry name" value="Pept_M24B"/>
</dbReference>
<keyword evidence="3" id="KW-0378">Hydrolase</keyword>
<dbReference type="HOGENOM" id="CLU_011781_2_4_4"/>
<organism evidence="7 8">
    <name type="scientific">Basilea psittacipulmonis DSM 24701</name>
    <dbReference type="NCBI Taxonomy" id="1072685"/>
    <lineage>
        <taxon>Bacteria</taxon>
        <taxon>Pseudomonadati</taxon>
        <taxon>Pseudomonadota</taxon>
        <taxon>Betaproteobacteria</taxon>
        <taxon>Burkholderiales</taxon>
        <taxon>Alcaligenaceae</taxon>
        <taxon>Basilea</taxon>
    </lineage>
</organism>
<evidence type="ECO:0000259" key="4">
    <source>
        <dbReference type="Pfam" id="PF00557"/>
    </source>
</evidence>
<evidence type="ECO:0000259" key="6">
    <source>
        <dbReference type="Pfam" id="PF16188"/>
    </source>
</evidence>
<evidence type="ECO:0008006" key="9">
    <source>
        <dbReference type="Google" id="ProtNLM"/>
    </source>
</evidence>
<feature type="domain" description="Peptidase M24" evidence="4">
    <location>
        <begin position="309"/>
        <end position="523"/>
    </location>
</feature>
<dbReference type="InterPro" id="IPR032416">
    <property type="entry name" value="Peptidase_M24_C"/>
</dbReference>
<dbReference type="RefSeq" id="WP_038498962.1">
    <property type="nucleotide sequence ID" value="NZ_AFWK01000027.1"/>
</dbReference>
<dbReference type="GO" id="GO:0005737">
    <property type="term" value="C:cytoplasm"/>
    <property type="evidence" value="ECO:0007669"/>
    <property type="project" value="UniProtKB-ARBA"/>
</dbReference>
<dbReference type="GO" id="GO:0070006">
    <property type="term" value="F:metalloaminopeptidase activity"/>
    <property type="evidence" value="ECO:0007669"/>
    <property type="project" value="InterPro"/>
</dbReference>
<dbReference type="GO" id="GO:0046872">
    <property type="term" value="F:metal ion binding"/>
    <property type="evidence" value="ECO:0007669"/>
    <property type="project" value="UniProtKB-KW"/>
</dbReference>
<dbReference type="Pfam" id="PF01321">
    <property type="entry name" value="Creatinase_N"/>
    <property type="match status" value="1"/>
</dbReference>
<dbReference type="eggNOG" id="COG0006">
    <property type="taxonomic scope" value="Bacteria"/>
</dbReference>
<keyword evidence="8" id="KW-1185">Reference proteome</keyword>
<dbReference type="OrthoDB" id="9806388at2"/>
<protein>
    <recommendedName>
        <fullName evidence="9">Peptidase M24</fullName>
    </recommendedName>
</protein>
<evidence type="ECO:0000256" key="3">
    <source>
        <dbReference type="ARBA" id="ARBA00022801"/>
    </source>
</evidence>
<dbReference type="InterPro" id="IPR036005">
    <property type="entry name" value="Creatinase/aminopeptidase-like"/>
</dbReference>
<dbReference type="Pfam" id="PF16189">
    <property type="entry name" value="Creatinase_N_2"/>
    <property type="match status" value="1"/>
</dbReference>
<dbReference type="PANTHER" id="PTHR43763">
    <property type="entry name" value="XAA-PRO AMINOPEPTIDASE 1"/>
    <property type="match status" value="1"/>
</dbReference>
<keyword evidence="2" id="KW-0479">Metal-binding</keyword>
<evidence type="ECO:0000256" key="2">
    <source>
        <dbReference type="ARBA" id="ARBA00022723"/>
    </source>
</evidence>
<comment type="similarity">
    <text evidence="1">Belongs to the peptidase M24B family.</text>
</comment>
<dbReference type="PANTHER" id="PTHR43763:SF6">
    <property type="entry name" value="XAA-PRO AMINOPEPTIDASE 1"/>
    <property type="match status" value="1"/>
</dbReference>
<dbReference type="AlphaFoldDB" id="A0A077DE35"/>
<sequence length="595" mass="67648">MNECHPLKRLQDAMRQHHIDVYLVYHCDPHISEYIPDYWKVREWLSGFSGSAGNLLVTQTDAYLWTDSRYWVQAEKELMVSGAHLMKAGQKQTPSMSAWIAEHVPAGATIAYDPRCVTVNQFIALQQSLPGYEFKDERELISWLWKDRPAQVFNPIYEHELSYAGTSVTEKLKQLRSYIKDKHQCDAVMLSSLDDIAYLLNLRGSDVSFNPVFCAFLWVDAKHARLFAQLSCLNDRIRAYLESCGVQLYPYDSLDESLKDGVDAHKILMDFDRHSIHVYRLLASKAQIVSGISPSQLMKSQKTPVQIAHIREAMEKDGAALCRFFAELEASLNQGKKIREYDIHDMITSERAKEQGFVSPSFDTIAGFNENGALPHYRAHADTCLTIQGNGLLLIDSGGQYIDGTTDITRVIPIGQISPAQKADFTYVLKAMIAMSQAVFPEGIESPLLDSIARMPLWQQGLDYGHGTGHGVGYFLNVHEGPQVLSYTAHRRGHTEMFEGMVTSNEPGLYREGAWGIRIENLLANRFYQETPFGRYLHFETLTLCPIDTRCIDKTLLSEQELRWLNAYHQEVKERLSPRLEGKSKAWLLERTLAI</sequence>
<evidence type="ECO:0000313" key="8">
    <source>
        <dbReference type="Proteomes" id="UP000028945"/>
    </source>
</evidence>
<dbReference type="InterPro" id="IPR050422">
    <property type="entry name" value="X-Pro_aminopeptidase_P"/>
</dbReference>
<dbReference type="SUPFAM" id="SSF55920">
    <property type="entry name" value="Creatinase/aminopeptidase"/>
    <property type="match status" value="1"/>
</dbReference>
<dbReference type="CDD" id="cd01085">
    <property type="entry name" value="APP"/>
    <property type="match status" value="1"/>
</dbReference>
<dbReference type="EMBL" id="CP009238">
    <property type="protein sequence ID" value="AIL32401.1"/>
    <property type="molecule type" value="Genomic_DNA"/>
</dbReference>
<evidence type="ECO:0000256" key="1">
    <source>
        <dbReference type="ARBA" id="ARBA00008766"/>
    </source>
</evidence>
<feature type="domain" description="Creatinase N-terminal" evidence="5">
    <location>
        <begin position="7"/>
        <end position="143"/>
    </location>
</feature>
<dbReference type="Gene3D" id="3.90.230.10">
    <property type="entry name" value="Creatinase/methionine aminopeptidase superfamily"/>
    <property type="match status" value="1"/>
</dbReference>
<dbReference type="Pfam" id="PF00557">
    <property type="entry name" value="Peptidase_M24"/>
    <property type="match status" value="1"/>
</dbReference>
<dbReference type="Gene3D" id="3.40.350.10">
    <property type="entry name" value="Creatinase/prolidase N-terminal domain"/>
    <property type="match status" value="2"/>
</dbReference>
<dbReference type="KEGG" id="bpsi:IX83_02905"/>
<gene>
    <name evidence="7" type="ORF">IX83_02905</name>
</gene>
<dbReference type="InterPro" id="IPR000994">
    <property type="entry name" value="Pept_M24"/>
</dbReference>
<dbReference type="InterPro" id="IPR000587">
    <property type="entry name" value="Creatinase_N"/>
</dbReference>
<dbReference type="Proteomes" id="UP000028945">
    <property type="component" value="Chromosome"/>
</dbReference>
<dbReference type="Pfam" id="PF16188">
    <property type="entry name" value="Peptidase_M24_C"/>
    <property type="match status" value="1"/>
</dbReference>
<reference evidence="7 8" key="1">
    <citation type="journal article" date="2014" name="BMC Genomics">
        <title>A genomic perspective on a new bacterial genus and species from the Alcaligenaceae family, Basilea psittacipulmonis.</title>
        <authorList>
            <person name="Whiteson K.L."/>
            <person name="Hernandez D."/>
            <person name="Lazarevic V."/>
            <person name="Gaia N."/>
            <person name="Farinelli L."/>
            <person name="Francois P."/>
            <person name="Pilo P."/>
            <person name="Frey J."/>
            <person name="Schrenzel J."/>
        </authorList>
    </citation>
    <scope>NUCLEOTIDE SEQUENCE [LARGE SCALE GENOMIC DNA]</scope>
    <source>
        <strain evidence="7 8">DSM 24701</strain>
    </source>
</reference>
<evidence type="ECO:0000313" key="7">
    <source>
        <dbReference type="EMBL" id="AIL32401.1"/>
    </source>
</evidence>
<accession>A0A077DE35</accession>
<evidence type="ECO:0000259" key="5">
    <source>
        <dbReference type="Pfam" id="PF01321"/>
    </source>
</evidence>
<dbReference type="SUPFAM" id="SSF53092">
    <property type="entry name" value="Creatinase/prolidase N-terminal domain"/>
    <property type="match status" value="1"/>
</dbReference>
<dbReference type="InterPro" id="IPR029149">
    <property type="entry name" value="Creatin/AminoP/Spt16_N"/>
</dbReference>
<dbReference type="STRING" id="1072685.IX83_02905"/>
<proteinExistence type="inferred from homology"/>
<feature type="domain" description="Peptidase M24 C-terminal" evidence="6">
    <location>
        <begin position="536"/>
        <end position="594"/>
    </location>
</feature>